<reference evidence="2" key="1">
    <citation type="submission" date="2019-08" db="EMBL/GenBank/DDBJ databases">
        <authorList>
            <person name="Kucharzyk K."/>
            <person name="Murdoch R.W."/>
            <person name="Higgins S."/>
            <person name="Loffler F."/>
        </authorList>
    </citation>
    <scope>NUCLEOTIDE SEQUENCE</scope>
</reference>
<sequence length="132" mass="14980">MDEKSAKSTKIIAGILILIVGMSIGYLILFFGVGLGDTWGMTLHYIPNYDINNSTSELVVPTEDDFKKYPALKEALLTRDTNVDTSDPEKEIYLVNSVGIQTRQQIKEMREYILNKVFYWEGGYYVAAMPIE</sequence>
<keyword evidence="1" id="KW-1133">Transmembrane helix</keyword>
<protein>
    <submittedName>
        <fullName evidence="2">Uncharacterized protein</fullName>
    </submittedName>
</protein>
<keyword evidence="1" id="KW-0472">Membrane</keyword>
<evidence type="ECO:0000256" key="1">
    <source>
        <dbReference type="SAM" id="Phobius"/>
    </source>
</evidence>
<feature type="transmembrane region" description="Helical" evidence="1">
    <location>
        <begin position="12"/>
        <end position="35"/>
    </location>
</feature>
<comment type="caution">
    <text evidence="2">The sequence shown here is derived from an EMBL/GenBank/DDBJ whole genome shotgun (WGS) entry which is preliminary data.</text>
</comment>
<organism evidence="2">
    <name type="scientific">bioreactor metagenome</name>
    <dbReference type="NCBI Taxonomy" id="1076179"/>
    <lineage>
        <taxon>unclassified sequences</taxon>
        <taxon>metagenomes</taxon>
        <taxon>ecological metagenomes</taxon>
    </lineage>
</organism>
<evidence type="ECO:0000313" key="2">
    <source>
        <dbReference type="EMBL" id="MPL88971.1"/>
    </source>
</evidence>
<accession>A0A644VCH9</accession>
<dbReference type="AlphaFoldDB" id="A0A644VCH9"/>
<dbReference type="EMBL" id="VSSQ01000269">
    <property type="protein sequence ID" value="MPL88971.1"/>
    <property type="molecule type" value="Genomic_DNA"/>
</dbReference>
<gene>
    <name evidence="2" type="ORF">SDC9_35001</name>
</gene>
<proteinExistence type="predicted"/>
<keyword evidence="1" id="KW-0812">Transmembrane</keyword>
<name>A0A644VCH9_9ZZZZ</name>